<evidence type="ECO:0000313" key="3">
    <source>
        <dbReference type="Proteomes" id="UP001596507"/>
    </source>
</evidence>
<accession>A0ABW2HE77</accession>
<evidence type="ECO:0000259" key="1">
    <source>
        <dbReference type="SMART" id="SM00861"/>
    </source>
</evidence>
<dbReference type="RefSeq" id="WP_262874082.1">
    <property type="nucleotide sequence ID" value="NZ_BAABKW010000012.1"/>
</dbReference>
<feature type="domain" description="Transketolase-like pyrimidine-binding" evidence="1">
    <location>
        <begin position="23"/>
        <end position="189"/>
    </location>
</feature>
<dbReference type="Pfam" id="PF02780">
    <property type="entry name" value="Transketolase_C"/>
    <property type="match status" value="1"/>
</dbReference>
<dbReference type="InterPro" id="IPR005475">
    <property type="entry name" value="Transketolase-like_Pyr-bd"/>
</dbReference>
<dbReference type="Proteomes" id="UP001596507">
    <property type="component" value="Unassembled WGS sequence"/>
</dbReference>
<dbReference type="EMBL" id="JBHTBE010000002">
    <property type="protein sequence ID" value="MFC7269154.1"/>
    <property type="molecule type" value="Genomic_DNA"/>
</dbReference>
<dbReference type="InterPro" id="IPR009014">
    <property type="entry name" value="Transketo_C/PFOR_II"/>
</dbReference>
<sequence length="367" mass="38922">MTLLRQPTILQDPVSFDHEGKAGYPSRSIGTILADLADDDPRIMAGSADLTWSTFLADFAERHPDRFVQAGIAERNMLGIAAGLASCGALPYVSTFSAFASLQSLDVIRNDAAYTNLPVRIIGTHTGVSMGYFGSSHHAIEDIGALRSIPNLTVLSPADHTATEALVRATVDASGPVYLRLGRGASGPDVYESQGEVVFGEAATVRRGSGVLVVATGITVHAARDAADALRAAHIAEPTVVDVHTIRPFPAEQIAALAAAHEVVVVVEDHMVDGGLGTSVITALSEHGVAVPVHRHGLRDFAIFGPPTHLYRYYGLDAAGIAVVVERAAQHPSAGPRVPLWGEADMRRELEAQQEADRVRKPEVVFE</sequence>
<proteinExistence type="predicted"/>
<dbReference type="InterPro" id="IPR051157">
    <property type="entry name" value="PDH/Transketolase"/>
</dbReference>
<dbReference type="SUPFAM" id="SSF52518">
    <property type="entry name" value="Thiamin diphosphate-binding fold (THDP-binding)"/>
    <property type="match status" value="1"/>
</dbReference>
<dbReference type="InterPro" id="IPR033248">
    <property type="entry name" value="Transketolase_C"/>
</dbReference>
<evidence type="ECO:0000313" key="2">
    <source>
        <dbReference type="EMBL" id="MFC7269154.1"/>
    </source>
</evidence>
<dbReference type="Pfam" id="PF02779">
    <property type="entry name" value="Transket_pyr"/>
    <property type="match status" value="1"/>
</dbReference>
<gene>
    <name evidence="2" type="ORF">ACFQRL_09310</name>
</gene>
<name>A0ABW2HE77_9MICO</name>
<organism evidence="2 3">
    <name type="scientific">Microbacterium fluvii</name>
    <dbReference type="NCBI Taxonomy" id="415215"/>
    <lineage>
        <taxon>Bacteria</taxon>
        <taxon>Bacillati</taxon>
        <taxon>Actinomycetota</taxon>
        <taxon>Actinomycetes</taxon>
        <taxon>Micrococcales</taxon>
        <taxon>Microbacteriaceae</taxon>
        <taxon>Microbacterium</taxon>
    </lineage>
</organism>
<comment type="caution">
    <text evidence="2">The sequence shown here is derived from an EMBL/GenBank/DDBJ whole genome shotgun (WGS) entry which is preliminary data.</text>
</comment>
<dbReference type="PANTHER" id="PTHR43825:SF1">
    <property type="entry name" value="TRANSKETOLASE-LIKE PYRIMIDINE-BINDING DOMAIN-CONTAINING PROTEIN"/>
    <property type="match status" value="1"/>
</dbReference>
<dbReference type="Gene3D" id="3.40.50.970">
    <property type="match status" value="1"/>
</dbReference>
<dbReference type="InterPro" id="IPR029061">
    <property type="entry name" value="THDP-binding"/>
</dbReference>
<dbReference type="CDD" id="cd07033">
    <property type="entry name" value="TPP_PYR_DXS_TK_like"/>
    <property type="match status" value="1"/>
</dbReference>
<keyword evidence="3" id="KW-1185">Reference proteome</keyword>
<protein>
    <submittedName>
        <fullName evidence="2">Transketolase family protein</fullName>
    </submittedName>
</protein>
<dbReference type="Gene3D" id="3.40.50.920">
    <property type="match status" value="1"/>
</dbReference>
<dbReference type="PANTHER" id="PTHR43825">
    <property type="entry name" value="PYRUVATE DEHYDROGENASE E1 COMPONENT"/>
    <property type="match status" value="1"/>
</dbReference>
<dbReference type="SUPFAM" id="SSF52922">
    <property type="entry name" value="TK C-terminal domain-like"/>
    <property type="match status" value="1"/>
</dbReference>
<dbReference type="SMART" id="SM00861">
    <property type="entry name" value="Transket_pyr"/>
    <property type="match status" value="1"/>
</dbReference>
<reference evidence="3" key="1">
    <citation type="journal article" date="2019" name="Int. J. Syst. Evol. Microbiol.">
        <title>The Global Catalogue of Microorganisms (GCM) 10K type strain sequencing project: providing services to taxonomists for standard genome sequencing and annotation.</title>
        <authorList>
            <consortium name="The Broad Institute Genomics Platform"/>
            <consortium name="The Broad Institute Genome Sequencing Center for Infectious Disease"/>
            <person name="Wu L."/>
            <person name="Ma J."/>
        </authorList>
    </citation>
    <scope>NUCLEOTIDE SEQUENCE [LARGE SCALE GENOMIC DNA]</scope>
    <source>
        <strain evidence="3">CGMCC 1.15772</strain>
    </source>
</reference>